<evidence type="ECO:0000313" key="1">
    <source>
        <dbReference type="EMBL" id="RNA13344.1"/>
    </source>
</evidence>
<sequence>MGSIICRKDIVDSENNITFFIGPHQCSIQVLKHFLLHHVLNFYFITSFHSKGHVEVYDHMIKSSIKKSLSSEFICFIQLSRYFSLFHWSQNYIGSSHLT</sequence>
<name>A0A3M7QQJ2_BRAPC</name>
<evidence type="ECO:0000313" key="2">
    <source>
        <dbReference type="Proteomes" id="UP000276133"/>
    </source>
</evidence>
<gene>
    <name evidence="1" type="ORF">BpHYR1_046497</name>
</gene>
<dbReference type="EMBL" id="REGN01005438">
    <property type="protein sequence ID" value="RNA13344.1"/>
    <property type="molecule type" value="Genomic_DNA"/>
</dbReference>
<proteinExistence type="predicted"/>
<dbReference type="AlphaFoldDB" id="A0A3M7QQJ2"/>
<keyword evidence="2" id="KW-1185">Reference proteome</keyword>
<protein>
    <submittedName>
        <fullName evidence="1">Uncharacterized protein</fullName>
    </submittedName>
</protein>
<comment type="caution">
    <text evidence="1">The sequence shown here is derived from an EMBL/GenBank/DDBJ whole genome shotgun (WGS) entry which is preliminary data.</text>
</comment>
<dbReference type="Proteomes" id="UP000276133">
    <property type="component" value="Unassembled WGS sequence"/>
</dbReference>
<reference evidence="1 2" key="1">
    <citation type="journal article" date="2018" name="Sci. Rep.">
        <title>Genomic signatures of local adaptation to the degree of environmental predictability in rotifers.</title>
        <authorList>
            <person name="Franch-Gras L."/>
            <person name="Hahn C."/>
            <person name="Garcia-Roger E.M."/>
            <person name="Carmona M.J."/>
            <person name="Serra M."/>
            <person name="Gomez A."/>
        </authorList>
    </citation>
    <scope>NUCLEOTIDE SEQUENCE [LARGE SCALE GENOMIC DNA]</scope>
    <source>
        <strain evidence="1">HYR1</strain>
    </source>
</reference>
<organism evidence="1 2">
    <name type="scientific">Brachionus plicatilis</name>
    <name type="common">Marine rotifer</name>
    <name type="synonym">Brachionus muelleri</name>
    <dbReference type="NCBI Taxonomy" id="10195"/>
    <lineage>
        <taxon>Eukaryota</taxon>
        <taxon>Metazoa</taxon>
        <taxon>Spiralia</taxon>
        <taxon>Gnathifera</taxon>
        <taxon>Rotifera</taxon>
        <taxon>Eurotatoria</taxon>
        <taxon>Monogononta</taxon>
        <taxon>Pseudotrocha</taxon>
        <taxon>Ploima</taxon>
        <taxon>Brachionidae</taxon>
        <taxon>Brachionus</taxon>
    </lineage>
</organism>
<accession>A0A3M7QQJ2</accession>